<dbReference type="NCBIfam" id="TIGR00177">
    <property type="entry name" value="molyb_syn"/>
    <property type="match status" value="1"/>
</dbReference>
<dbReference type="InterPro" id="IPR036135">
    <property type="entry name" value="MoeA_linker/N_sf"/>
</dbReference>
<keyword evidence="9" id="KW-0460">Magnesium</keyword>
<accession>A0ABW0VVY4</accession>
<evidence type="ECO:0000256" key="4">
    <source>
        <dbReference type="ARBA" id="ARBA00013269"/>
    </source>
</evidence>
<evidence type="ECO:0000256" key="3">
    <source>
        <dbReference type="ARBA" id="ARBA00010763"/>
    </source>
</evidence>
<dbReference type="InterPro" id="IPR001453">
    <property type="entry name" value="MoaB/Mog_dom"/>
</dbReference>
<dbReference type="InterPro" id="IPR036425">
    <property type="entry name" value="MoaB/Mog-like_dom_sf"/>
</dbReference>
<comment type="pathway">
    <text evidence="2 9">Cofactor biosynthesis; molybdopterin biosynthesis.</text>
</comment>
<dbReference type="EMBL" id="JBHSOW010000015">
    <property type="protein sequence ID" value="MFC5648241.1"/>
    <property type="molecule type" value="Genomic_DNA"/>
</dbReference>
<dbReference type="InterPro" id="IPR036688">
    <property type="entry name" value="MoeA_C_domain_IV_sf"/>
</dbReference>
<evidence type="ECO:0000256" key="9">
    <source>
        <dbReference type="RuleBase" id="RU365090"/>
    </source>
</evidence>
<keyword evidence="6 9" id="KW-0500">Molybdenum</keyword>
<dbReference type="RefSeq" id="WP_379186696.1">
    <property type="nucleotide sequence ID" value="NZ_JBHSOW010000015.1"/>
</dbReference>
<keyword evidence="9" id="KW-0479">Metal-binding</keyword>
<proteinExistence type="inferred from homology"/>
<reference evidence="12" key="1">
    <citation type="journal article" date="2019" name="Int. J. Syst. Evol. Microbiol.">
        <title>The Global Catalogue of Microorganisms (GCM) 10K type strain sequencing project: providing services to taxonomists for standard genome sequencing and annotation.</title>
        <authorList>
            <consortium name="The Broad Institute Genomics Platform"/>
            <consortium name="The Broad Institute Genome Sequencing Center for Infectious Disease"/>
            <person name="Wu L."/>
            <person name="Ma J."/>
        </authorList>
    </citation>
    <scope>NUCLEOTIDE SEQUENCE [LARGE SCALE GENOMIC DNA]</scope>
    <source>
        <strain evidence="12">CGMCC 1.3240</strain>
    </source>
</reference>
<dbReference type="PANTHER" id="PTHR10192:SF5">
    <property type="entry name" value="GEPHYRIN"/>
    <property type="match status" value="1"/>
</dbReference>
<evidence type="ECO:0000256" key="8">
    <source>
        <dbReference type="ARBA" id="ARBA00047317"/>
    </source>
</evidence>
<comment type="function">
    <text evidence="1 9">Catalyzes the insertion of molybdate into adenylated molybdopterin with the concomitant release of AMP.</text>
</comment>
<evidence type="ECO:0000256" key="1">
    <source>
        <dbReference type="ARBA" id="ARBA00002901"/>
    </source>
</evidence>
<keyword evidence="9" id="KW-0808">Transferase</keyword>
<dbReference type="Gene3D" id="2.40.340.10">
    <property type="entry name" value="MoeA, C-terminal, domain IV"/>
    <property type="match status" value="1"/>
</dbReference>
<dbReference type="InterPro" id="IPR005110">
    <property type="entry name" value="MoeA_linker/N"/>
</dbReference>
<dbReference type="SMART" id="SM00852">
    <property type="entry name" value="MoCF_biosynth"/>
    <property type="match status" value="1"/>
</dbReference>
<dbReference type="Gene3D" id="3.40.980.10">
    <property type="entry name" value="MoaB/Mog-like domain"/>
    <property type="match status" value="1"/>
</dbReference>
<organism evidence="11 12">
    <name type="scientific">Paenibacillus solisilvae</name>
    <dbReference type="NCBI Taxonomy" id="2486751"/>
    <lineage>
        <taxon>Bacteria</taxon>
        <taxon>Bacillati</taxon>
        <taxon>Bacillota</taxon>
        <taxon>Bacilli</taxon>
        <taxon>Bacillales</taxon>
        <taxon>Paenibacillaceae</taxon>
        <taxon>Paenibacillus</taxon>
    </lineage>
</organism>
<gene>
    <name evidence="11" type="primary">glp</name>
    <name evidence="11" type="ORF">ACFPYJ_03740</name>
</gene>
<dbReference type="EC" id="2.10.1.1" evidence="4 9"/>
<dbReference type="SUPFAM" id="SSF63882">
    <property type="entry name" value="MoeA N-terminal region -like"/>
    <property type="match status" value="1"/>
</dbReference>
<comment type="cofactor">
    <cofactor evidence="9">
        <name>Mg(2+)</name>
        <dbReference type="ChEBI" id="CHEBI:18420"/>
    </cofactor>
</comment>
<dbReference type="SUPFAM" id="SSF63867">
    <property type="entry name" value="MoeA C-terminal domain-like"/>
    <property type="match status" value="1"/>
</dbReference>
<evidence type="ECO:0000313" key="11">
    <source>
        <dbReference type="EMBL" id="MFC5648241.1"/>
    </source>
</evidence>
<dbReference type="Pfam" id="PF00994">
    <property type="entry name" value="MoCF_biosynth"/>
    <property type="match status" value="1"/>
</dbReference>
<sequence>MEAQARKGVAVEDGLELLFAHTGKRTIKRVPLMESLGRVLAGDCYSPFPIPSFRKAAMDGYAVKYSEIKHAAPENPVVLRVTDEIKPGSVEFPAGHHFAVRIFTGAPVPEPYDTVIMQEAVIAQEDESSLCRFLFPSERGKHVAEIGEDIPANACIITEGTVISAKEIAILAAFGTQDIEVYRKPIVAVIPVGDELQLPGEALSPYHLYESNGFMLEAKLRELGADCIRYAPVPDNKSSISQAIQAALRDADFIITTGGISVGKYDYLLDVMNELSAEALFTKVLMRPGAPTSVYKIKETLSFHLSGNPSACFVGYELFVKPKLLFELGCSKYRNEMMEAVLEGDVSKPCPYPRYVRSFAEIRKGKLYVAPLTKDQSGNLAAFAKSNALSLILAGGKGAAKGQVVQMFWI</sequence>
<dbReference type="CDD" id="cd00887">
    <property type="entry name" value="MoeA"/>
    <property type="match status" value="1"/>
</dbReference>
<keyword evidence="12" id="KW-1185">Reference proteome</keyword>
<feature type="domain" description="MoaB/Mog" evidence="10">
    <location>
        <begin position="188"/>
        <end position="326"/>
    </location>
</feature>
<evidence type="ECO:0000259" key="10">
    <source>
        <dbReference type="SMART" id="SM00852"/>
    </source>
</evidence>
<dbReference type="Pfam" id="PF03453">
    <property type="entry name" value="MoeA_N"/>
    <property type="match status" value="1"/>
</dbReference>
<evidence type="ECO:0000256" key="5">
    <source>
        <dbReference type="ARBA" id="ARBA00021108"/>
    </source>
</evidence>
<evidence type="ECO:0000256" key="6">
    <source>
        <dbReference type="ARBA" id="ARBA00022505"/>
    </source>
</evidence>
<dbReference type="Proteomes" id="UP001596047">
    <property type="component" value="Unassembled WGS sequence"/>
</dbReference>
<dbReference type="InterPro" id="IPR038987">
    <property type="entry name" value="MoeA-like"/>
</dbReference>
<dbReference type="PANTHER" id="PTHR10192">
    <property type="entry name" value="MOLYBDOPTERIN BIOSYNTHESIS PROTEIN"/>
    <property type="match status" value="1"/>
</dbReference>
<evidence type="ECO:0000313" key="12">
    <source>
        <dbReference type="Proteomes" id="UP001596047"/>
    </source>
</evidence>
<dbReference type="Gene3D" id="3.90.105.10">
    <property type="entry name" value="Molybdopterin biosynthesis moea protein, domain 2"/>
    <property type="match status" value="1"/>
</dbReference>
<dbReference type="InterPro" id="IPR005111">
    <property type="entry name" value="MoeA_C_domain_IV"/>
</dbReference>
<name>A0ABW0VVY4_9BACL</name>
<protein>
    <recommendedName>
        <fullName evidence="5 9">Molybdopterin molybdenumtransferase</fullName>
        <ecNumber evidence="4 9">2.10.1.1</ecNumber>
    </recommendedName>
</protein>
<dbReference type="NCBIfam" id="NF045515">
    <property type="entry name" value="Glp_gephyrin"/>
    <property type="match status" value="1"/>
</dbReference>
<dbReference type="SUPFAM" id="SSF53218">
    <property type="entry name" value="Molybdenum cofactor biosynthesis proteins"/>
    <property type="match status" value="1"/>
</dbReference>
<evidence type="ECO:0000256" key="7">
    <source>
        <dbReference type="ARBA" id="ARBA00023150"/>
    </source>
</evidence>
<dbReference type="Gene3D" id="2.170.190.11">
    <property type="entry name" value="Molybdopterin biosynthesis moea protein, domain 3"/>
    <property type="match status" value="1"/>
</dbReference>
<comment type="catalytic activity">
    <reaction evidence="8">
        <text>adenylyl-molybdopterin + molybdate = Mo-molybdopterin + AMP + H(+)</text>
        <dbReference type="Rhea" id="RHEA:35047"/>
        <dbReference type="ChEBI" id="CHEBI:15378"/>
        <dbReference type="ChEBI" id="CHEBI:36264"/>
        <dbReference type="ChEBI" id="CHEBI:62727"/>
        <dbReference type="ChEBI" id="CHEBI:71302"/>
        <dbReference type="ChEBI" id="CHEBI:456215"/>
        <dbReference type="EC" id="2.10.1.1"/>
    </reaction>
</comment>
<keyword evidence="7 9" id="KW-0501">Molybdenum cofactor biosynthesis</keyword>
<evidence type="ECO:0000256" key="2">
    <source>
        <dbReference type="ARBA" id="ARBA00005046"/>
    </source>
</evidence>
<comment type="similarity">
    <text evidence="3 9">Belongs to the MoeA family.</text>
</comment>
<comment type="caution">
    <text evidence="11">The sequence shown here is derived from an EMBL/GenBank/DDBJ whole genome shotgun (WGS) entry which is preliminary data.</text>
</comment>
<dbReference type="Pfam" id="PF03454">
    <property type="entry name" value="MoeA_C"/>
    <property type="match status" value="1"/>
</dbReference>